<comment type="caution">
    <text evidence="4">The sequence shown here is derived from an EMBL/GenBank/DDBJ whole genome shotgun (WGS) entry which is preliminary data.</text>
</comment>
<evidence type="ECO:0000256" key="2">
    <source>
        <dbReference type="SAM" id="SignalP"/>
    </source>
</evidence>
<dbReference type="EMBL" id="JBHUCX010000020">
    <property type="protein sequence ID" value="MFD1674577.1"/>
    <property type="molecule type" value="Genomic_DNA"/>
</dbReference>
<dbReference type="InterPro" id="IPR031778">
    <property type="entry name" value="Sortilin_N"/>
</dbReference>
<dbReference type="PANTHER" id="PTHR47199:SF2">
    <property type="entry name" value="PHOTOSYSTEM II STABILITY_ASSEMBLY FACTOR HCF136, CHLOROPLASTIC"/>
    <property type="match status" value="1"/>
</dbReference>
<protein>
    <submittedName>
        <fullName evidence="4">YCF48-related protein</fullName>
    </submittedName>
</protein>
<keyword evidence="1" id="KW-0677">Repeat</keyword>
<keyword evidence="5" id="KW-1185">Reference proteome</keyword>
<name>A0ABW4JE56_9BACL</name>
<feature type="domain" description="Sortilin N-terminal" evidence="3">
    <location>
        <begin position="91"/>
        <end position="208"/>
    </location>
</feature>
<evidence type="ECO:0000259" key="3">
    <source>
        <dbReference type="Pfam" id="PF15902"/>
    </source>
</evidence>
<evidence type="ECO:0000313" key="4">
    <source>
        <dbReference type="EMBL" id="MFD1674577.1"/>
    </source>
</evidence>
<dbReference type="RefSeq" id="WP_377942441.1">
    <property type="nucleotide sequence ID" value="NZ_JBHUCX010000020.1"/>
</dbReference>
<evidence type="ECO:0000313" key="5">
    <source>
        <dbReference type="Proteomes" id="UP001597079"/>
    </source>
</evidence>
<dbReference type="CDD" id="cd15482">
    <property type="entry name" value="Sialidase_non-viral"/>
    <property type="match status" value="1"/>
</dbReference>
<feature type="signal peptide" evidence="2">
    <location>
        <begin position="1"/>
        <end position="26"/>
    </location>
</feature>
<dbReference type="Pfam" id="PF15902">
    <property type="entry name" value="Sortilin-Vps10"/>
    <property type="match status" value="1"/>
</dbReference>
<feature type="chain" id="PRO_5045890383" evidence="2">
    <location>
        <begin position="27"/>
        <end position="385"/>
    </location>
</feature>
<dbReference type="PROSITE" id="PS51257">
    <property type="entry name" value="PROKAR_LIPOPROTEIN"/>
    <property type="match status" value="1"/>
</dbReference>
<organism evidence="4 5">
    <name type="scientific">Alicyclobacillus fodiniaquatilis</name>
    <dbReference type="NCBI Taxonomy" id="1661150"/>
    <lineage>
        <taxon>Bacteria</taxon>
        <taxon>Bacillati</taxon>
        <taxon>Bacillota</taxon>
        <taxon>Bacilli</taxon>
        <taxon>Bacillales</taxon>
        <taxon>Alicyclobacillaceae</taxon>
        <taxon>Alicyclobacillus</taxon>
    </lineage>
</organism>
<dbReference type="InterPro" id="IPR015943">
    <property type="entry name" value="WD40/YVTN_repeat-like_dom_sf"/>
</dbReference>
<sequence length="385" mass="41346">MSVRTTIIFTVATAIFLLVGCGAPTANTTRQTVVVNTHKPKNKSKGNHTLKTDPSMAHTNLQLNPNSLYMISKSTGWDFSRLQATPTLNGAVLRTDDGGKTWHNCTPTSVSAQETFAGGLAVSDSEAWLFVSAGKKTLLYHTTDGGASWTSTSIPKSYLIADLRFSDAQHGWLLASQGSAAGQEPIDLYYTSDGGKTWSQILSKTESNKLLLGNKTGVTFINRTTGWITVDSGQHPGQVEVYVSHDGGHSWALQTIPVSTSLQKHYAHPLAPIFTSSQVGIMPVTFDDGTTVIYTTENGGQDWNSTKPVPVSNVVNVSYDGQTVYVTDGKSVYDSRDNGQSWVKWKGTIGASDQIGDVTAQGVYVVKKGGSEVVNIPFNASDFVK</sequence>
<dbReference type="Proteomes" id="UP001597079">
    <property type="component" value="Unassembled WGS sequence"/>
</dbReference>
<gene>
    <name evidence="4" type="ORF">ACFSB2_07630</name>
</gene>
<keyword evidence="2" id="KW-0732">Signal</keyword>
<proteinExistence type="predicted"/>
<dbReference type="PANTHER" id="PTHR47199">
    <property type="entry name" value="PHOTOSYSTEM II STABILITY/ASSEMBLY FACTOR HCF136, CHLOROPLASTIC"/>
    <property type="match status" value="1"/>
</dbReference>
<accession>A0ABW4JE56</accession>
<evidence type="ECO:0000256" key="1">
    <source>
        <dbReference type="ARBA" id="ARBA00022737"/>
    </source>
</evidence>
<dbReference type="Gene3D" id="2.130.10.10">
    <property type="entry name" value="YVTN repeat-like/Quinoprotein amine dehydrogenase"/>
    <property type="match status" value="2"/>
</dbReference>
<reference evidence="5" key="1">
    <citation type="journal article" date="2019" name="Int. J. Syst. Evol. Microbiol.">
        <title>The Global Catalogue of Microorganisms (GCM) 10K type strain sequencing project: providing services to taxonomists for standard genome sequencing and annotation.</title>
        <authorList>
            <consortium name="The Broad Institute Genomics Platform"/>
            <consortium name="The Broad Institute Genome Sequencing Center for Infectious Disease"/>
            <person name="Wu L."/>
            <person name="Ma J."/>
        </authorList>
    </citation>
    <scope>NUCLEOTIDE SEQUENCE [LARGE SCALE GENOMIC DNA]</scope>
    <source>
        <strain evidence="5">CGMCC 1.12286</strain>
    </source>
</reference>
<dbReference type="SUPFAM" id="SSF110296">
    <property type="entry name" value="Oligoxyloglucan reducing end-specific cellobiohydrolase"/>
    <property type="match status" value="1"/>
</dbReference>